<dbReference type="InterPro" id="IPR012093">
    <property type="entry name" value="Pirin"/>
</dbReference>
<feature type="binding site" evidence="2">
    <location>
        <position position="106"/>
    </location>
    <ligand>
        <name>Fe cation</name>
        <dbReference type="ChEBI" id="CHEBI:24875"/>
    </ligand>
</feature>
<dbReference type="STRING" id="307507.A0A2V0PHQ2"/>
<evidence type="ECO:0000256" key="1">
    <source>
        <dbReference type="ARBA" id="ARBA00008416"/>
    </source>
</evidence>
<dbReference type="EMBL" id="BDRX01000145">
    <property type="protein sequence ID" value="GBF99099.1"/>
    <property type="molecule type" value="Genomic_DNA"/>
</dbReference>
<reference evidence="6 7" key="1">
    <citation type="journal article" date="2018" name="Sci. Rep.">
        <title>Raphidocelis subcapitata (=Pseudokirchneriella subcapitata) provides an insight into genome evolution and environmental adaptations in the Sphaeropleales.</title>
        <authorList>
            <person name="Suzuki S."/>
            <person name="Yamaguchi H."/>
            <person name="Nakajima N."/>
            <person name="Kawachi M."/>
        </authorList>
    </citation>
    <scope>NUCLEOTIDE SEQUENCE [LARGE SCALE GENOMIC DNA]</scope>
    <source>
        <strain evidence="6 7">NIES-35</strain>
    </source>
</reference>
<feature type="binding site" evidence="2">
    <location>
        <position position="108"/>
    </location>
    <ligand>
        <name>Fe cation</name>
        <dbReference type="ChEBI" id="CHEBI:24875"/>
    </ligand>
</feature>
<evidence type="ECO:0000313" key="6">
    <source>
        <dbReference type="EMBL" id="GBF99099.1"/>
    </source>
</evidence>
<dbReference type="InterPro" id="IPR003829">
    <property type="entry name" value="Pirin_N_dom"/>
</dbReference>
<dbReference type="GO" id="GO:0046872">
    <property type="term" value="F:metal ion binding"/>
    <property type="evidence" value="ECO:0007669"/>
    <property type="project" value="UniProtKB-KW"/>
</dbReference>
<evidence type="ECO:0000259" key="5">
    <source>
        <dbReference type="Pfam" id="PF05726"/>
    </source>
</evidence>
<feature type="binding site" evidence="2">
    <location>
        <position position="64"/>
    </location>
    <ligand>
        <name>Fe cation</name>
        <dbReference type="ChEBI" id="CHEBI:24875"/>
    </ligand>
</feature>
<keyword evidence="7" id="KW-1185">Reference proteome</keyword>
<dbReference type="Pfam" id="PF02678">
    <property type="entry name" value="Pirin"/>
    <property type="match status" value="1"/>
</dbReference>
<dbReference type="InterPro" id="IPR011051">
    <property type="entry name" value="RmlC_Cupin_sf"/>
</dbReference>
<accession>A0A2V0PHQ2</accession>
<proteinExistence type="inferred from homology"/>
<feature type="binding site" evidence="2">
    <location>
        <position position="62"/>
    </location>
    <ligand>
        <name>Fe cation</name>
        <dbReference type="ChEBI" id="CHEBI:24875"/>
    </ligand>
</feature>
<dbReference type="InterPro" id="IPR008778">
    <property type="entry name" value="Pirin_C_dom"/>
</dbReference>
<evidence type="ECO:0008006" key="8">
    <source>
        <dbReference type="Google" id="ProtNLM"/>
    </source>
</evidence>
<dbReference type="AlphaFoldDB" id="A0A2V0PHQ2"/>
<feature type="domain" description="Pirin N-terminal" evidence="4">
    <location>
        <begin position="27"/>
        <end position="125"/>
    </location>
</feature>
<dbReference type="PANTHER" id="PTHR13903">
    <property type="entry name" value="PIRIN-RELATED"/>
    <property type="match status" value="1"/>
</dbReference>
<evidence type="ECO:0000259" key="4">
    <source>
        <dbReference type="Pfam" id="PF02678"/>
    </source>
</evidence>
<organism evidence="6 7">
    <name type="scientific">Raphidocelis subcapitata</name>
    <dbReference type="NCBI Taxonomy" id="307507"/>
    <lineage>
        <taxon>Eukaryota</taxon>
        <taxon>Viridiplantae</taxon>
        <taxon>Chlorophyta</taxon>
        <taxon>core chlorophytes</taxon>
        <taxon>Chlorophyceae</taxon>
        <taxon>CS clade</taxon>
        <taxon>Sphaeropleales</taxon>
        <taxon>Selenastraceae</taxon>
        <taxon>Raphidocelis</taxon>
    </lineage>
</organism>
<dbReference type="SUPFAM" id="SSF51182">
    <property type="entry name" value="RmlC-like cupins"/>
    <property type="match status" value="1"/>
</dbReference>
<comment type="cofactor">
    <cofactor evidence="2">
        <name>Fe cation</name>
        <dbReference type="ChEBI" id="CHEBI:24875"/>
    </cofactor>
    <text evidence="2">Binds 1 Fe cation per subunit.</text>
</comment>
<dbReference type="CDD" id="cd02909">
    <property type="entry name" value="cupin_pirin_N"/>
    <property type="match status" value="1"/>
</dbReference>
<keyword evidence="2" id="KW-0408">Iron</keyword>
<gene>
    <name evidence="6" type="ORF">Rsub_11908</name>
</gene>
<dbReference type="CDD" id="cd02247">
    <property type="entry name" value="cupin_pirin_C"/>
    <property type="match status" value="1"/>
</dbReference>
<evidence type="ECO:0000313" key="7">
    <source>
        <dbReference type="Proteomes" id="UP000247498"/>
    </source>
</evidence>
<comment type="similarity">
    <text evidence="1 3">Belongs to the pirin family.</text>
</comment>
<dbReference type="InterPro" id="IPR014710">
    <property type="entry name" value="RmlC-like_jellyroll"/>
</dbReference>
<name>A0A2V0PHQ2_9CHLO</name>
<dbReference type="PANTHER" id="PTHR13903:SF8">
    <property type="entry name" value="PIRIN"/>
    <property type="match status" value="1"/>
</dbReference>
<dbReference type="InParanoid" id="A0A2V0PHQ2"/>
<dbReference type="PIRSF" id="PIRSF006232">
    <property type="entry name" value="Pirin"/>
    <property type="match status" value="1"/>
</dbReference>
<dbReference type="Pfam" id="PF05726">
    <property type="entry name" value="Pirin_C"/>
    <property type="match status" value="1"/>
</dbReference>
<keyword evidence="2" id="KW-0479">Metal-binding</keyword>
<dbReference type="Gene3D" id="2.60.120.10">
    <property type="entry name" value="Jelly Rolls"/>
    <property type="match status" value="2"/>
</dbReference>
<protein>
    <recommendedName>
        <fullName evidence="8">Pirin</fullName>
    </recommendedName>
</protein>
<dbReference type="Proteomes" id="UP000247498">
    <property type="component" value="Unassembled WGS sequence"/>
</dbReference>
<dbReference type="OrthoDB" id="198735at2759"/>
<comment type="caution">
    <text evidence="6">The sequence shown here is derived from an EMBL/GenBank/DDBJ whole genome shotgun (WGS) entry which is preliminary data.</text>
</comment>
<evidence type="ECO:0000256" key="2">
    <source>
        <dbReference type="PIRSR" id="PIRSR006232-1"/>
    </source>
</evidence>
<feature type="domain" description="Pirin C-terminal" evidence="5">
    <location>
        <begin position="183"/>
        <end position="284"/>
    </location>
</feature>
<evidence type="ECO:0000256" key="3">
    <source>
        <dbReference type="RuleBase" id="RU003457"/>
    </source>
</evidence>
<dbReference type="FunCoup" id="A0A2V0PHQ2">
    <property type="interactions" value="174"/>
</dbReference>
<sequence length="297" mass="31429">MATASQLRTAAKVVQGTKVMEGAGVQICRTVGTPALRNLDPFLMLDELKLPSDRASAGFPDHPHRGFETCSILLSGRMEHADSMGNKGVIGPGGVQWMTAGRGVVHSEMPVVERGQLLHGFQLWVNLPKRDKLCKPRYQDYQPESIPVLEAAGARVRVMAGDASLGGKAAAGPIAMRNPGLLLDVSLEPGAKFEQAVPADWNAFAYVYAGAGTIGGAEAAREQAVVLAGPGDGVAAEGGAPGGLSFLLIAGRPIGEPIVQHGPFVMNTQREIEEAFADYRAGRLQRREDDVWAADEL</sequence>